<comment type="similarity">
    <text evidence="2">Belongs to the NPR1-interactor family.</text>
</comment>
<sequence>MEEQRKKKQSIPAAEQHGQEQEVYDDDEKVEKFFSIIRRLRDSRHCSTNSLRELEARKKTRMVKKVNLLPEWTPFQMEDFAGINPSSSSNKEEGEDEKEKKEALDLNLAL</sequence>
<protein>
    <submittedName>
        <fullName evidence="5">Uncharacterized protein</fullName>
    </submittedName>
</protein>
<dbReference type="Proteomes" id="UP000027138">
    <property type="component" value="Unassembled WGS sequence"/>
</dbReference>
<keyword evidence="3" id="KW-0539">Nucleus</keyword>
<dbReference type="OrthoDB" id="1304316at2759"/>
<dbReference type="GO" id="GO:0005634">
    <property type="term" value="C:nucleus"/>
    <property type="evidence" value="ECO:0007669"/>
    <property type="project" value="UniProtKB-SubCell"/>
</dbReference>
<dbReference type="PANTHER" id="PTHR33669:SF15">
    <property type="entry name" value="NPR1_NIM1-LIKE C-TERMINAL DOMAIN-CONTAINING PROTEIN"/>
    <property type="match status" value="1"/>
</dbReference>
<comment type="subcellular location">
    <subcellularLocation>
        <location evidence="1">Nucleus</location>
    </subcellularLocation>
</comment>
<evidence type="ECO:0000256" key="4">
    <source>
        <dbReference type="SAM" id="MobiDB-lite"/>
    </source>
</evidence>
<dbReference type="GO" id="GO:0010112">
    <property type="term" value="P:regulation of systemic acquired resistance"/>
    <property type="evidence" value="ECO:0007669"/>
    <property type="project" value="InterPro"/>
</dbReference>
<organism evidence="5 6">
    <name type="scientific">Jatropha curcas</name>
    <name type="common">Barbados nut</name>
    <dbReference type="NCBI Taxonomy" id="180498"/>
    <lineage>
        <taxon>Eukaryota</taxon>
        <taxon>Viridiplantae</taxon>
        <taxon>Streptophyta</taxon>
        <taxon>Embryophyta</taxon>
        <taxon>Tracheophyta</taxon>
        <taxon>Spermatophyta</taxon>
        <taxon>Magnoliopsida</taxon>
        <taxon>eudicotyledons</taxon>
        <taxon>Gunneridae</taxon>
        <taxon>Pentapetalae</taxon>
        <taxon>rosids</taxon>
        <taxon>fabids</taxon>
        <taxon>Malpighiales</taxon>
        <taxon>Euphorbiaceae</taxon>
        <taxon>Crotonoideae</taxon>
        <taxon>Jatropheae</taxon>
        <taxon>Jatropha</taxon>
    </lineage>
</organism>
<dbReference type="InterPro" id="IPR031425">
    <property type="entry name" value="NPR1/NH1-interacting"/>
</dbReference>
<evidence type="ECO:0000256" key="2">
    <source>
        <dbReference type="ARBA" id="ARBA00009937"/>
    </source>
</evidence>
<name>A0A067JTM9_JATCU</name>
<evidence type="ECO:0000313" key="6">
    <source>
        <dbReference type="Proteomes" id="UP000027138"/>
    </source>
</evidence>
<dbReference type="Pfam" id="PF15699">
    <property type="entry name" value="NPR1_interact"/>
    <property type="match status" value="1"/>
</dbReference>
<accession>A0A067JTM9</accession>
<gene>
    <name evidence="5" type="ORF">JCGZ_23188</name>
</gene>
<feature type="region of interest" description="Disordered" evidence="4">
    <location>
        <begin position="79"/>
        <end position="110"/>
    </location>
</feature>
<dbReference type="AlphaFoldDB" id="A0A067JTM9"/>
<evidence type="ECO:0000256" key="3">
    <source>
        <dbReference type="ARBA" id="ARBA00023242"/>
    </source>
</evidence>
<dbReference type="EMBL" id="KK915213">
    <property type="protein sequence ID" value="KDP23355.1"/>
    <property type="molecule type" value="Genomic_DNA"/>
</dbReference>
<dbReference type="PANTHER" id="PTHR33669">
    <property type="entry name" value="PROTEIN NEGATIVE REGULATOR OF RESISTANCE"/>
    <property type="match status" value="1"/>
</dbReference>
<proteinExistence type="inferred from homology"/>
<evidence type="ECO:0000313" key="5">
    <source>
        <dbReference type="EMBL" id="KDP23355.1"/>
    </source>
</evidence>
<reference evidence="5 6" key="1">
    <citation type="journal article" date="2014" name="PLoS ONE">
        <title>Global Analysis of Gene Expression Profiles in Physic Nut (Jatropha curcas L.) Seedlings Exposed to Salt Stress.</title>
        <authorList>
            <person name="Zhang L."/>
            <person name="Zhang C."/>
            <person name="Wu P."/>
            <person name="Chen Y."/>
            <person name="Li M."/>
            <person name="Jiang H."/>
            <person name="Wu G."/>
        </authorList>
    </citation>
    <scope>NUCLEOTIDE SEQUENCE [LARGE SCALE GENOMIC DNA]</scope>
    <source>
        <strain evidence="6">cv. GZQX0401</strain>
        <tissue evidence="5">Young leaves</tissue>
    </source>
</reference>
<feature type="region of interest" description="Disordered" evidence="4">
    <location>
        <begin position="1"/>
        <end position="25"/>
    </location>
</feature>
<evidence type="ECO:0000256" key="1">
    <source>
        <dbReference type="ARBA" id="ARBA00004123"/>
    </source>
</evidence>
<keyword evidence="6" id="KW-1185">Reference proteome</keyword>